<evidence type="ECO:0000313" key="3">
    <source>
        <dbReference type="EMBL" id="MDI1433861.1"/>
    </source>
</evidence>
<dbReference type="EMBL" id="JARZHI010000034">
    <property type="protein sequence ID" value="MDI1433861.1"/>
    <property type="molecule type" value="Genomic_DNA"/>
</dbReference>
<dbReference type="Proteomes" id="UP001160301">
    <property type="component" value="Unassembled WGS sequence"/>
</dbReference>
<dbReference type="Pfam" id="PF13476">
    <property type="entry name" value="AAA_23"/>
    <property type="match status" value="1"/>
</dbReference>
<dbReference type="SUPFAM" id="SSF52540">
    <property type="entry name" value="P-loop containing nucleoside triphosphate hydrolases"/>
    <property type="match status" value="1"/>
</dbReference>
<gene>
    <name evidence="3" type="ORF">QHF89_30460</name>
</gene>
<comment type="caution">
    <text evidence="3">The sequence shown here is derived from an EMBL/GenBank/DDBJ whole genome shotgun (WGS) entry which is preliminary data.</text>
</comment>
<dbReference type="Gene3D" id="3.40.50.300">
    <property type="entry name" value="P-loop containing nucleotide triphosphate hydrolases"/>
    <property type="match status" value="2"/>
</dbReference>
<dbReference type="InterPro" id="IPR003959">
    <property type="entry name" value="ATPase_AAA_core"/>
</dbReference>
<keyword evidence="4" id="KW-1185">Reference proteome</keyword>
<proteinExistence type="predicted"/>
<organism evidence="3 4">
    <name type="scientific">Polyangium sorediatum</name>
    <dbReference type="NCBI Taxonomy" id="889274"/>
    <lineage>
        <taxon>Bacteria</taxon>
        <taxon>Pseudomonadati</taxon>
        <taxon>Myxococcota</taxon>
        <taxon>Polyangia</taxon>
        <taxon>Polyangiales</taxon>
        <taxon>Polyangiaceae</taxon>
        <taxon>Polyangium</taxon>
    </lineage>
</organism>
<dbReference type="PANTHER" id="PTHR43581">
    <property type="entry name" value="ATP/GTP PHOSPHATASE"/>
    <property type="match status" value="1"/>
</dbReference>
<protein>
    <submittedName>
        <fullName evidence="3">AAA family ATPase</fullName>
    </submittedName>
</protein>
<name>A0ABT6P017_9BACT</name>
<reference evidence="3 4" key="1">
    <citation type="submission" date="2023-04" db="EMBL/GenBank/DDBJ databases">
        <title>The genome sequence of Polyangium sorediatum DSM14670.</title>
        <authorList>
            <person name="Zhang X."/>
        </authorList>
    </citation>
    <scope>NUCLEOTIDE SEQUENCE [LARGE SCALE GENOMIC DNA]</scope>
    <source>
        <strain evidence="3 4">DSM 14670</strain>
    </source>
</reference>
<dbReference type="RefSeq" id="WP_136972677.1">
    <property type="nucleotide sequence ID" value="NZ_JARZHI010000034.1"/>
</dbReference>
<dbReference type="Pfam" id="PF13304">
    <property type="entry name" value="AAA_21"/>
    <property type="match status" value="1"/>
</dbReference>
<sequence length="415" mass="46808">MRLIDLSIQNIGPFDDATLEFLTGEDGEVPVAIITGENGAGKTILLDAIRGLFGPGYGSLGRSIVRPRMPFQMQMTVSFGGSVREVAAIRHHEETPGRFLFDTTDEMLAYLPGHVRQGRPPYPNWLVDFWHTSQPRGGYGISGFVNQDPRQFLFGALDGIQRNAEVTEFVCHFDYLRSSDDPREKAAGEFLYETMRDIFRVSLLDGEFSHVRRVDFTPMIRQSGQLVPLANLSSGNAYLVQHLISLLGKMYAVHVLCETPPEDLCKAPGLLLIDEAENHLHPRWQQRFLGDVRRIFPNLQIIATTHSPFIVASIPGAKVFVCRYERDRKTCVVEDQSRSYENKPIEEILLSPAFDGTQPFGPVIAQLLVERKQAFEQGDEARRKEIEAELKARNPDYFAYLDIEERLAALRAKAS</sequence>
<evidence type="ECO:0000259" key="2">
    <source>
        <dbReference type="Pfam" id="PF13476"/>
    </source>
</evidence>
<dbReference type="PANTHER" id="PTHR43581:SF4">
    <property type="entry name" value="ATP_GTP PHOSPHATASE"/>
    <property type="match status" value="1"/>
</dbReference>
<evidence type="ECO:0000259" key="1">
    <source>
        <dbReference type="Pfam" id="PF13304"/>
    </source>
</evidence>
<dbReference type="InterPro" id="IPR038729">
    <property type="entry name" value="Rad50/SbcC_AAA"/>
</dbReference>
<accession>A0ABT6P017</accession>
<feature type="domain" description="Rad50/SbcC-type AAA" evidence="2">
    <location>
        <begin position="6"/>
        <end position="57"/>
    </location>
</feature>
<feature type="domain" description="ATPase AAA-type core" evidence="1">
    <location>
        <begin position="202"/>
        <end position="312"/>
    </location>
</feature>
<dbReference type="InterPro" id="IPR051396">
    <property type="entry name" value="Bact_Antivir_Def_Nuclease"/>
</dbReference>
<dbReference type="InterPro" id="IPR027417">
    <property type="entry name" value="P-loop_NTPase"/>
</dbReference>
<evidence type="ECO:0000313" key="4">
    <source>
        <dbReference type="Proteomes" id="UP001160301"/>
    </source>
</evidence>